<dbReference type="Proteomes" id="UP000199707">
    <property type="component" value="Unassembled WGS sequence"/>
</dbReference>
<dbReference type="STRING" id="1502745.SAMN02799620_05990"/>
<reference evidence="2" key="1">
    <citation type="submission" date="2016-10" db="EMBL/GenBank/DDBJ databases">
        <authorList>
            <person name="Varghese N."/>
            <person name="Submissions S."/>
        </authorList>
    </citation>
    <scope>NUCLEOTIDE SEQUENCE [LARGE SCALE GENOMIC DNA]</scope>
    <source>
        <strain evidence="2">UNC267MFSha1.1M11</strain>
    </source>
</reference>
<dbReference type="EMBL" id="FMUB01000018">
    <property type="protein sequence ID" value="SCX33572.1"/>
    <property type="molecule type" value="Genomic_DNA"/>
</dbReference>
<name>A0A1G4X0V0_9MYCO</name>
<proteinExistence type="predicted"/>
<evidence type="ECO:0000313" key="1">
    <source>
        <dbReference type="EMBL" id="SCX33572.1"/>
    </source>
</evidence>
<evidence type="ECO:0000313" key="2">
    <source>
        <dbReference type="Proteomes" id="UP000199707"/>
    </source>
</evidence>
<dbReference type="RefSeq" id="WP_090364279.1">
    <property type="nucleotide sequence ID" value="NZ_FMUB01000018.1"/>
</dbReference>
<sequence>MRFVEESGLWSTGPAPAPVPLTAVLEVAGAVLSWPVDRPAADVHLAFTDPARADWLWRVVGERGHDAIARALEAAAGDPVDIGDVTFDAAALEPLRRLALGHWLRRWWPASSRDGIAELDPAILAGELALLTTAAEAYFADDTFDSDVAELLRPHVAVLDAQAALGDPRIGEIARACAELAEDIGAAGVVPVAPVRVGRRDDYALVAGADRTGPAASGIAAGVTSVSWAAVPAGIFDAAEDTVDWRLVSDGGVVSVVVRAELGGPHSPAGIAVGVTAGEIGGSGSLDGTGAATIPLFDSLGVPVSEPVAWNRDWRDTTVTVGGGATETAQERERVRAMVRDRLRRPGPDAFLAEILAAEADY</sequence>
<organism evidence="1 2">
    <name type="scientific">Mycolicibacterium fluoranthenivorans</name>
    <dbReference type="NCBI Taxonomy" id="258505"/>
    <lineage>
        <taxon>Bacteria</taxon>
        <taxon>Bacillati</taxon>
        <taxon>Actinomycetota</taxon>
        <taxon>Actinomycetes</taxon>
        <taxon>Mycobacteriales</taxon>
        <taxon>Mycobacteriaceae</taxon>
        <taxon>Mycolicibacterium</taxon>
    </lineage>
</organism>
<gene>
    <name evidence="1" type="ORF">SAMN02799620_05990</name>
</gene>
<protein>
    <submittedName>
        <fullName evidence="1">Uncharacterized protein</fullName>
    </submittedName>
</protein>
<dbReference type="AlphaFoldDB" id="A0A1G4X0V0"/>
<accession>A0A1G4X0V0</accession>